<evidence type="ECO:0000313" key="1">
    <source>
        <dbReference type="EMBL" id="MFF9882392.1"/>
    </source>
</evidence>
<evidence type="ECO:0000313" key="2">
    <source>
        <dbReference type="Proteomes" id="UP001603418"/>
    </source>
</evidence>
<dbReference type="EMBL" id="JBICBM010000005">
    <property type="protein sequence ID" value="MFF9882392.1"/>
    <property type="molecule type" value="Genomic_DNA"/>
</dbReference>
<proteinExistence type="predicted"/>
<dbReference type="RefSeq" id="WP_157855548.1">
    <property type="nucleotide sequence ID" value="NZ_JBEYZS010000110.1"/>
</dbReference>
<protein>
    <submittedName>
        <fullName evidence="1">Uncharacterized protein</fullName>
    </submittedName>
</protein>
<sequence length="49" mass="5686">MHIRLSFLRAAGLSVHKLPERLEVPDGLPRDGTLRKVLKYELRERFSPS</sequence>
<comment type="caution">
    <text evidence="1">The sequence shown here is derived from an EMBL/GenBank/DDBJ whole genome shotgun (WGS) entry which is preliminary data.</text>
</comment>
<dbReference type="Proteomes" id="UP001603418">
    <property type="component" value="Unassembled WGS sequence"/>
</dbReference>
<keyword evidence="2" id="KW-1185">Reference proteome</keyword>
<name>A0ABW6YU57_9ACTN</name>
<accession>A0ABW6YU57</accession>
<gene>
    <name evidence="1" type="ORF">ACF1HC_12405</name>
</gene>
<organism evidence="1 2">
    <name type="scientific">Streptomyces eurythermus</name>
    <dbReference type="NCBI Taxonomy" id="42237"/>
    <lineage>
        <taxon>Bacteria</taxon>
        <taxon>Bacillati</taxon>
        <taxon>Actinomycetota</taxon>
        <taxon>Actinomycetes</taxon>
        <taxon>Kitasatosporales</taxon>
        <taxon>Streptomycetaceae</taxon>
        <taxon>Streptomyces</taxon>
    </lineage>
</organism>
<reference evidence="1 2" key="1">
    <citation type="submission" date="2024-10" db="EMBL/GenBank/DDBJ databases">
        <title>The Natural Products Discovery Center: Release of the First 8490 Sequenced Strains for Exploring Actinobacteria Biosynthetic Diversity.</title>
        <authorList>
            <person name="Kalkreuter E."/>
            <person name="Kautsar S.A."/>
            <person name="Yang D."/>
            <person name="Bader C.D."/>
            <person name="Teijaro C.N."/>
            <person name="Fluegel L."/>
            <person name="Davis C.M."/>
            <person name="Simpson J.R."/>
            <person name="Lauterbach L."/>
            <person name="Steele A.D."/>
            <person name="Gui C."/>
            <person name="Meng S."/>
            <person name="Li G."/>
            <person name="Viehrig K."/>
            <person name="Ye F."/>
            <person name="Su P."/>
            <person name="Kiefer A.F."/>
            <person name="Nichols A."/>
            <person name="Cepeda A.J."/>
            <person name="Yan W."/>
            <person name="Fan B."/>
            <person name="Jiang Y."/>
            <person name="Adhikari A."/>
            <person name="Zheng C.-J."/>
            <person name="Schuster L."/>
            <person name="Cowan T.M."/>
            <person name="Smanski M.J."/>
            <person name="Chevrette M.G."/>
            <person name="De Carvalho L.P.S."/>
            <person name="Shen B."/>
        </authorList>
    </citation>
    <scope>NUCLEOTIDE SEQUENCE [LARGE SCALE GENOMIC DNA]</scope>
    <source>
        <strain evidence="1 2">NPDC013366</strain>
    </source>
</reference>